<evidence type="ECO:0000313" key="1">
    <source>
        <dbReference type="EMBL" id="CAG8756862.1"/>
    </source>
</evidence>
<feature type="non-terminal residue" evidence="1">
    <location>
        <position position="61"/>
    </location>
</feature>
<keyword evidence="2" id="KW-1185">Reference proteome</keyword>
<feature type="non-terminal residue" evidence="1">
    <location>
        <position position="1"/>
    </location>
</feature>
<reference evidence="1" key="1">
    <citation type="submission" date="2021-06" db="EMBL/GenBank/DDBJ databases">
        <authorList>
            <person name="Kallberg Y."/>
            <person name="Tangrot J."/>
            <person name="Rosling A."/>
        </authorList>
    </citation>
    <scope>NUCLEOTIDE SEQUENCE</scope>
    <source>
        <strain evidence="1">CL356</strain>
    </source>
</reference>
<dbReference type="Proteomes" id="UP000789525">
    <property type="component" value="Unassembled WGS sequence"/>
</dbReference>
<proteinExistence type="predicted"/>
<organism evidence="1 2">
    <name type="scientific">Acaulospora colombiana</name>
    <dbReference type="NCBI Taxonomy" id="27376"/>
    <lineage>
        <taxon>Eukaryota</taxon>
        <taxon>Fungi</taxon>
        <taxon>Fungi incertae sedis</taxon>
        <taxon>Mucoromycota</taxon>
        <taxon>Glomeromycotina</taxon>
        <taxon>Glomeromycetes</taxon>
        <taxon>Diversisporales</taxon>
        <taxon>Acaulosporaceae</taxon>
        <taxon>Acaulospora</taxon>
    </lineage>
</organism>
<comment type="caution">
    <text evidence="1">The sequence shown here is derived from an EMBL/GenBank/DDBJ whole genome shotgun (WGS) entry which is preliminary data.</text>
</comment>
<sequence length="61" mass="6973">NIDMVAISHNTFSCITPLIFYLLEEVDRLDGMSLAAPTRWYDVLVPLYHLKSTHAKPTLKL</sequence>
<protein>
    <submittedName>
        <fullName evidence="1">12550_t:CDS:1</fullName>
    </submittedName>
</protein>
<gene>
    <name evidence="1" type="ORF">ACOLOM_LOCUS13003</name>
</gene>
<dbReference type="EMBL" id="CAJVPT010056480">
    <property type="protein sequence ID" value="CAG8756862.1"/>
    <property type="molecule type" value="Genomic_DNA"/>
</dbReference>
<evidence type="ECO:0000313" key="2">
    <source>
        <dbReference type="Proteomes" id="UP000789525"/>
    </source>
</evidence>
<name>A0ACA9QMB7_9GLOM</name>
<accession>A0ACA9QMB7</accession>